<keyword evidence="3" id="KW-1185">Reference proteome</keyword>
<feature type="compositionally biased region" description="Polar residues" evidence="1">
    <location>
        <begin position="171"/>
        <end position="183"/>
    </location>
</feature>
<sequence length="386" mass="43340">MLECEVTSLGTERRSPWRGPGEPNALRITEDMFNANAFVRGPTQLRMRFPTHHPRENPPANGIVRHDSHLIRPGIEPGSPWWEASVLIAQPPRPQWRWKREIPEKTCRLAVSSGTMSYVRLKQDPNKEAEDTGYTRENPWHDSHIRKSGSDPDGNRARIQLDHSSRRHAQTHTPCPSSTPRWLASSSPLPILPILFWHGKLGERLPCLRFYLRAEPPARRCQIFSSPCRYGCSSHFFRPYPTPRHWLGYCLAVDISRVPGPRCLSGFTARLPPRRAGFNARPSHSRFSASGNRARRWRLSGGFSRGSPVYLRPCTPALLHSHLTPSSSALENSTFGAAQTSQLNSCPRHESGGAPRVTYRHDSVAPSAPALSGLKTCNIPPARRPP</sequence>
<feature type="region of interest" description="Disordered" evidence="1">
    <location>
        <begin position="1"/>
        <end position="21"/>
    </location>
</feature>
<dbReference type="EMBL" id="JARBHB010000012">
    <property type="protein sequence ID" value="KAJ8871565.1"/>
    <property type="molecule type" value="Genomic_DNA"/>
</dbReference>
<organism evidence="2 3">
    <name type="scientific">Dryococelus australis</name>
    <dbReference type="NCBI Taxonomy" id="614101"/>
    <lineage>
        <taxon>Eukaryota</taxon>
        <taxon>Metazoa</taxon>
        <taxon>Ecdysozoa</taxon>
        <taxon>Arthropoda</taxon>
        <taxon>Hexapoda</taxon>
        <taxon>Insecta</taxon>
        <taxon>Pterygota</taxon>
        <taxon>Neoptera</taxon>
        <taxon>Polyneoptera</taxon>
        <taxon>Phasmatodea</taxon>
        <taxon>Verophasmatodea</taxon>
        <taxon>Anareolatae</taxon>
        <taxon>Phasmatidae</taxon>
        <taxon>Eurycanthinae</taxon>
        <taxon>Dryococelus</taxon>
    </lineage>
</organism>
<evidence type="ECO:0000256" key="1">
    <source>
        <dbReference type="SAM" id="MobiDB-lite"/>
    </source>
</evidence>
<feature type="region of interest" description="Disordered" evidence="1">
    <location>
        <begin position="340"/>
        <end position="386"/>
    </location>
</feature>
<feature type="region of interest" description="Disordered" evidence="1">
    <location>
        <begin position="121"/>
        <end position="183"/>
    </location>
</feature>
<name>A0ABQ9GHS2_9NEOP</name>
<feature type="compositionally biased region" description="Basic and acidic residues" evidence="1">
    <location>
        <begin position="121"/>
        <end position="164"/>
    </location>
</feature>
<evidence type="ECO:0000313" key="3">
    <source>
        <dbReference type="Proteomes" id="UP001159363"/>
    </source>
</evidence>
<gene>
    <name evidence="2" type="ORF">PR048_027891</name>
</gene>
<accession>A0ABQ9GHS2</accession>
<dbReference type="Proteomes" id="UP001159363">
    <property type="component" value="Chromosome 11"/>
</dbReference>
<comment type="caution">
    <text evidence="2">The sequence shown here is derived from an EMBL/GenBank/DDBJ whole genome shotgun (WGS) entry which is preliminary data.</text>
</comment>
<reference evidence="2 3" key="1">
    <citation type="submission" date="2023-02" db="EMBL/GenBank/DDBJ databases">
        <title>LHISI_Scaffold_Assembly.</title>
        <authorList>
            <person name="Stuart O.P."/>
            <person name="Cleave R."/>
            <person name="Magrath M.J.L."/>
            <person name="Mikheyev A.S."/>
        </authorList>
    </citation>
    <scope>NUCLEOTIDE SEQUENCE [LARGE SCALE GENOMIC DNA]</scope>
    <source>
        <strain evidence="2">Daus_M_001</strain>
        <tissue evidence="2">Leg muscle</tissue>
    </source>
</reference>
<protein>
    <submittedName>
        <fullName evidence="2">Uncharacterized protein</fullName>
    </submittedName>
</protein>
<evidence type="ECO:0000313" key="2">
    <source>
        <dbReference type="EMBL" id="KAJ8871565.1"/>
    </source>
</evidence>
<proteinExistence type="predicted"/>